<evidence type="ECO:0000259" key="3">
    <source>
        <dbReference type="PROSITE" id="PS50191"/>
    </source>
</evidence>
<sequence>MNIGRVLLRDGHNVWHEKVATVKNNALILHSPSSSWDAAASVAICLSKKIKSKLQHKFKPKLTKECSQLKALELVELLPLDGSLQCEDIVVSSAHRHAVRLQDVRSGREFLVDVTTKGKKQMWIDLFTSAQNRDTINTSYHRDVPQVDSDDIGHVVRCVRMLTLGDRQQGVNMLVTATKSNTAMTVLRGYDVEDILLGDGSAENFTADEASIIAKKLVEDDVLLPFCCSCSLVYRADRVYCVNTNHHLVKHDLHVSVNDKQKLVDEGLSDGSGYSRGQLLSLHDSAFQDVLALFDRLLCKDLEKGISGTDCINALLQFGAYNAPTAIELANDLLCHEFIVDCFSSNESKSKALFQISSTARYKKVCREIANDVVDHCGIKKHRLSRVIVSSEREDRCELEVKAHNLKEDNSRLFNLCGFCCVLLLVALVATVLLPLSLNVSLVAGLLLWLSLSGISAPLSFNFEPRSHAEDVKVSQWSNERRQKRMDPTRQSALMDSQSESTLPTTMITKRKDSAGAKLMREKAMNPTAIVLTQAQKAEVHSFRLAIEQAASVPAEATAVFSDEYLFSVLCVKNRAFAYAVAKMARVLQWRHMYNVDSIEWTDVKSQLVSGSMYWYGYDFRNRPILWVRAKLKDWTTMSSRREVEIRAHVYLLELGCRHFMPPGVTTFTIVTDSTDLGMAQMDLRLMKGLLNVCVANFPDRIGLLHAGPLTRVLKYITSWMWPLLPVRLRAKVSLMRDCVAELTKHMDSKVIPLHFGGTVMHNLCAPCTSPTKADDKMDINYMCDQQKRFMEELKI</sequence>
<dbReference type="EMBL" id="CAKLCB010000262">
    <property type="protein sequence ID" value="CAH0518368.1"/>
    <property type="molecule type" value="Genomic_DNA"/>
</dbReference>
<dbReference type="Gene3D" id="3.40.525.10">
    <property type="entry name" value="CRAL-TRIO lipid binding domain"/>
    <property type="match status" value="1"/>
</dbReference>
<protein>
    <recommendedName>
        <fullName evidence="3">CRAL-TRIO domain-containing protein</fullName>
    </recommendedName>
</protein>
<feature type="compositionally biased region" description="Basic and acidic residues" evidence="1">
    <location>
        <begin position="474"/>
        <end position="488"/>
    </location>
</feature>
<evidence type="ECO:0000256" key="2">
    <source>
        <dbReference type="SAM" id="Phobius"/>
    </source>
</evidence>
<feature type="region of interest" description="Disordered" evidence="1">
    <location>
        <begin position="474"/>
        <end position="498"/>
    </location>
</feature>
<keyword evidence="2" id="KW-0472">Membrane</keyword>
<keyword evidence="2" id="KW-0812">Transmembrane</keyword>
<evidence type="ECO:0000256" key="1">
    <source>
        <dbReference type="SAM" id="MobiDB-lite"/>
    </source>
</evidence>
<keyword evidence="2" id="KW-1133">Transmembrane helix</keyword>
<proteinExistence type="predicted"/>
<dbReference type="Proteomes" id="UP001158986">
    <property type="component" value="Unassembled WGS sequence"/>
</dbReference>
<dbReference type="InterPro" id="IPR001251">
    <property type="entry name" value="CRAL-TRIO_dom"/>
</dbReference>
<dbReference type="SUPFAM" id="SSF52087">
    <property type="entry name" value="CRAL/TRIO domain"/>
    <property type="match status" value="1"/>
</dbReference>
<dbReference type="InterPro" id="IPR036865">
    <property type="entry name" value="CRAL-TRIO_dom_sf"/>
</dbReference>
<gene>
    <name evidence="4" type="ORF">PBS001_LOCUS4941</name>
</gene>
<organism evidence="4 5">
    <name type="scientific">Peronospora belbahrii</name>
    <dbReference type="NCBI Taxonomy" id="622444"/>
    <lineage>
        <taxon>Eukaryota</taxon>
        <taxon>Sar</taxon>
        <taxon>Stramenopiles</taxon>
        <taxon>Oomycota</taxon>
        <taxon>Peronosporomycetes</taxon>
        <taxon>Peronosporales</taxon>
        <taxon>Peronosporaceae</taxon>
        <taxon>Peronospora</taxon>
    </lineage>
</organism>
<reference evidence="4 5" key="1">
    <citation type="submission" date="2021-11" db="EMBL/GenBank/DDBJ databases">
        <authorList>
            <person name="Islam A."/>
            <person name="Islam S."/>
            <person name="Flora M.S."/>
            <person name="Rahman M."/>
            <person name="Ziaur R.M."/>
            <person name="Epstein J.H."/>
            <person name="Hassan M."/>
            <person name="Klassen M."/>
            <person name="Woodard K."/>
            <person name="Webb A."/>
            <person name="Webby R.J."/>
            <person name="El Zowalaty M.E."/>
        </authorList>
    </citation>
    <scope>NUCLEOTIDE SEQUENCE [LARGE SCALE GENOMIC DNA]</scope>
    <source>
        <strain evidence="4">Pbs1</strain>
    </source>
</reference>
<dbReference type="CDD" id="cd00170">
    <property type="entry name" value="SEC14"/>
    <property type="match status" value="1"/>
</dbReference>
<feature type="domain" description="CRAL-TRIO" evidence="3">
    <location>
        <begin position="601"/>
        <end position="764"/>
    </location>
</feature>
<keyword evidence="5" id="KW-1185">Reference proteome</keyword>
<dbReference type="Pfam" id="PF00650">
    <property type="entry name" value="CRAL_TRIO"/>
    <property type="match status" value="1"/>
</dbReference>
<name>A0ABN8CYY3_9STRA</name>
<dbReference type="PROSITE" id="PS50191">
    <property type="entry name" value="CRAL_TRIO"/>
    <property type="match status" value="1"/>
</dbReference>
<evidence type="ECO:0000313" key="5">
    <source>
        <dbReference type="Proteomes" id="UP001158986"/>
    </source>
</evidence>
<comment type="caution">
    <text evidence="4">The sequence shown here is derived from an EMBL/GenBank/DDBJ whole genome shotgun (WGS) entry which is preliminary data.</text>
</comment>
<accession>A0ABN8CYY3</accession>
<dbReference type="PANTHER" id="PTHR45824:SF29">
    <property type="entry name" value="GH16843P"/>
    <property type="match status" value="1"/>
</dbReference>
<feature type="transmembrane region" description="Helical" evidence="2">
    <location>
        <begin position="413"/>
        <end position="434"/>
    </location>
</feature>
<feature type="compositionally biased region" description="Polar residues" evidence="1">
    <location>
        <begin position="489"/>
        <end position="498"/>
    </location>
</feature>
<dbReference type="SMART" id="SM00516">
    <property type="entry name" value="SEC14"/>
    <property type="match status" value="1"/>
</dbReference>
<dbReference type="PANTHER" id="PTHR45824">
    <property type="entry name" value="GH16843P"/>
    <property type="match status" value="1"/>
</dbReference>
<dbReference type="InterPro" id="IPR052578">
    <property type="entry name" value="PI_Transfer_CRAL-TRIO"/>
</dbReference>
<evidence type="ECO:0000313" key="4">
    <source>
        <dbReference type="EMBL" id="CAH0518368.1"/>
    </source>
</evidence>